<accession>A0A939KFT2</accession>
<evidence type="ECO:0000313" key="1">
    <source>
        <dbReference type="EMBL" id="MBO1250728.1"/>
    </source>
</evidence>
<dbReference type="AlphaFoldDB" id="A0A939KFT2"/>
<organism evidence="1 2">
    <name type="scientific">Comamonas denitrificans</name>
    <dbReference type="NCBI Taxonomy" id="117506"/>
    <lineage>
        <taxon>Bacteria</taxon>
        <taxon>Pseudomonadati</taxon>
        <taxon>Pseudomonadota</taxon>
        <taxon>Betaproteobacteria</taxon>
        <taxon>Burkholderiales</taxon>
        <taxon>Comamonadaceae</taxon>
        <taxon>Comamonas</taxon>
    </lineage>
</organism>
<evidence type="ECO:0000313" key="2">
    <source>
        <dbReference type="Proteomes" id="UP000664731"/>
    </source>
</evidence>
<dbReference type="EMBL" id="JAFNME010000041">
    <property type="protein sequence ID" value="MBO1250728.1"/>
    <property type="molecule type" value="Genomic_DNA"/>
</dbReference>
<dbReference type="RefSeq" id="WP_207576118.1">
    <property type="nucleotide sequence ID" value="NZ_JAFNME010000041.1"/>
</dbReference>
<gene>
    <name evidence="1" type="ORF">J1777_12975</name>
</gene>
<keyword evidence="2" id="KW-1185">Reference proteome</keyword>
<comment type="caution">
    <text evidence="1">The sequence shown here is derived from an EMBL/GenBank/DDBJ whole genome shotgun (WGS) entry which is preliminary data.</text>
</comment>
<reference evidence="1" key="1">
    <citation type="submission" date="2021-03" db="EMBL/GenBank/DDBJ databases">
        <title>Comamonas denitrificans.</title>
        <authorList>
            <person name="Finster K."/>
        </authorList>
    </citation>
    <scope>NUCLEOTIDE SEQUENCE</scope>
    <source>
        <strain evidence="1">MM2021_4</strain>
    </source>
</reference>
<name>A0A939KFT2_9BURK</name>
<sequence>MADTKHIITDEQIDAILDSNGNLDYVIADKRQRLHLFARKVLELRPADNPDTLDEDLLDFVHRVQDWHQARIEYVTKVQEGVKEGTTLQCVSPSGAKKEIALTAREAQIFSIGLEAGMGCFEKLPFHFEHSDTDEGTKA</sequence>
<protein>
    <submittedName>
        <fullName evidence="1">Uncharacterized protein</fullName>
    </submittedName>
</protein>
<dbReference type="Proteomes" id="UP000664731">
    <property type="component" value="Unassembled WGS sequence"/>
</dbReference>
<proteinExistence type="predicted"/>